<proteinExistence type="predicted"/>
<organism evidence="1 2">
    <name type="scientific">Providencia stuartii</name>
    <dbReference type="NCBI Taxonomy" id="588"/>
    <lineage>
        <taxon>Bacteria</taxon>
        <taxon>Pseudomonadati</taxon>
        <taxon>Pseudomonadota</taxon>
        <taxon>Gammaproteobacteria</taxon>
        <taxon>Enterobacterales</taxon>
        <taxon>Morganellaceae</taxon>
        <taxon>Providencia</taxon>
    </lineage>
</organism>
<reference evidence="1 2" key="1">
    <citation type="submission" date="2016-03" db="EMBL/GenBank/DDBJ databases">
        <title>Genome sequence of Providencia stuartii strain, isolated from the salivary glands of larval Lucilia sericata.</title>
        <authorList>
            <person name="Yuan Y."/>
            <person name="Zhang Y."/>
            <person name="Fu S."/>
            <person name="Crippen T.L."/>
            <person name="Visi D."/>
            <person name="Benbow M.E."/>
            <person name="Allen M."/>
            <person name="Tomberlin J.K."/>
            <person name="Sze S.-H."/>
            <person name="Tarone A.M."/>
        </authorList>
    </citation>
    <scope>NUCLEOTIDE SEQUENCE [LARGE SCALE GENOMIC DNA]</scope>
    <source>
        <strain evidence="1 2">Crippen</strain>
    </source>
</reference>
<dbReference type="AlphaFoldDB" id="A0A1S1HMN8"/>
<dbReference type="Proteomes" id="UP000179588">
    <property type="component" value="Unassembled WGS sequence"/>
</dbReference>
<protein>
    <recommendedName>
        <fullName evidence="3">DUF4225 domain-containing protein</fullName>
    </recommendedName>
</protein>
<sequence length="286" mass="32959">MNNLESDYSFSDGYKSALTNNSNELRKLAEKLAYMYISDSVTRMKFLHDINQFIIRNELEVKNYCLSLSAGMDNITEARDKLELQYDHLRYNKVMQYAIIESRREDKYGYNKTVFLKQVGFVGGGLQIFAGYGACYASVGLLCGSLGFGLVAQGINNMYENGYYLLYREDNSGYLRDGYRYVSKGLGYSNYEADMAYSVVDLTLSGWSLMNPQLKPGAWKLFDYMDDSLIASWKVMGKSGLFTEMVLDGFTIYSLYDLNEKNREKMKDTEIIYCFPLVLMRFFCFI</sequence>
<evidence type="ECO:0000313" key="1">
    <source>
        <dbReference type="EMBL" id="OHT23082.1"/>
    </source>
</evidence>
<keyword evidence="2" id="KW-1185">Reference proteome</keyword>
<dbReference type="EMBL" id="LVIE01000194">
    <property type="protein sequence ID" value="OHT23082.1"/>
    <property type="molecule type" value="Genomic_DNA"/>
</dbReference>
<name>A0A1S1HMN8_PROST</name>
<evidence type="ECO:0008006" key="3">
    <source>
        <dbReference type="Google" id="ProtNLM"/>
    </source>
</evidence>
<evidence type="ECO:0000313" key="2">
    <source>
        <dbReference type="Proteomes" id="UP000179588"/>
    </source>
</evidence>
<dbReference type="Pfam" id="PF13988">
    <property type="entry name" value="DUF4225"/>
    <property type="match status" value="1"/>
</dbReference>
<accession>A0A1S1HMN8</accession>
<dbReference type="InterPro" id="IPR025320">
    <property type="entry name" value="DUF4225"/>
</dbReference>
<gene>
    <name evidence="1" type="ORF">A3Q29_21355</name>
</gene>
<comment type="caution">
    <text evidence="1">The sequence shown here is derived from an EMBL/GenBank/DDBJ whole genome shotgun (WGS) entry which is preliminary data.</text>
</comment>